<proteinExistence type="inferred from homology"/>
<sequence>MNSASMPAFHNKLATLIRSGRKPVHSGPPPNAITNTWVAVGRISSKILLALIMLNKRSTPKEIPTQGISLPNWLKKRASKRVRDLVLADLENTDWLAIAPVSNALNAIVIYLEFGRESPQFEKFLFRWPDFLYMTKEGMLMCGTNGVQVWDVAFALQYCILAGVAERPELQEMIINGYRFL</sequence>
<reference evidence="2 3" key="1">
    <citation type="journal article" date="2015" name="Nat. Commun.">
        <title>Lucilia cuprina genome unlocks parasitic fly biology to underpin future interventions.</title>
        <authorList>
            <person name="Anstead C.A."/>
            <person name="Korhonen P.K."/>
            <person name="Young N.D."/>
            <person name="Hall R.S."/>
            <person name="Jex A.R."/>
            <person name="Murali S.C."/>
            <person name="Hughes D.S."/>
            <person name="Lee S.F."/>
            <person name="Perry T."/>
            <person name="Stroehlein A.J."/>
            <person name="Ansell B.R."/>
            <person name="Breugelmans B."/>
            <person name="Hofmann A."/>
            <person name="Qu J."/>
            <person name="Dugan S."/>
            <person name="Lee S.L."/>
            <person name="Chao H."/>
            <person name="Dinh H."/>
            <person name="Han Y."/>
            <person name="Doddapaneni H.V."/>
            <person name="Worley K.C."/>
            <person name="Muzny D.M."/>
            <person name="Ioannidis P."/>
            <person name="Waterhouse R.M."/>
            <person name="Zdobnov E.M."/>
            <person name="James P.J."/>
            <person name="Bagnall N.H."/>
            <person name="Kotze A.C."/>
            <person name="Gibbs R.A."/>
            <person name="Richards S."/>
            <person name="Batterham P."/>
            <person name="Gasser R.B."/>
        </authorList>
    </citation>
    <scope>NUCLEOTIDE SEQUENCE [LARGE SCALE GENOMIC DNA]</scope>
    <source>
        <strain evidence="2 3">LS</strain>
        <tissue evidence="2">Full body</tissue>
    </source>
</reference>
<dbReference type="InterPro" id="IPR018333">
    <property type="entry name" value="Squalene_cyclase"/>
</dbReference>
<protein>
    <submittedName>
        <fullName evidence="2">Uncharacterized protein</fullName>
    </submittedName>
</protein>
<dbReference type="InterPro" id="IPR008930">
    <property type="entry name" value="Terpenoid_cyclase/PrenylTrfase"/>
</dbReference>
<dbReference type="EMBL" id="JRES01001058">
    <property type="protein sequence ID" value="KNC25945.1"/>
    <property type="molecule type" value="Genomic_DNA"/>
</dbReference>
<organism evidence="2 3">
    <name type="scientific">Lucilia cuprina</name>
    <name type="common">Green bottle fly</name>
    <name type="synonym">Australian sheep blowfly</name>
    <dbReference type="NCBI Taxonomy" id="7375"/>
    <lineage>
        <taxon>Eukaryota</taxon>
        <taxon>Metazoa</taxon>
        <taxon>Ecdysozoa</taxon>
        <taxon>Arthropoda</taxon>
        <taxon>Hexapoda</taxon>
        <taxon>Insecta</taxon>
        <taxon>Pterygota</taxon>
        <taxon>Neoptera</taxon>
        <taxon>Endopterygota</taxon>
        <taxon>Diptera</taxon>
        <taxon>Brachycera</taxon>
        <taxon>Muscomorpha</taxon>
        <taxon>Oestroidea</taxon>
        <taxon>Calliphoridae</taxon>
        <taxon>Luciliinae</taxon>
        <taxon>Lucilia</taxon>
    </lineage>
</organism>
<gene>
    <name evidence="2" type="ORF">FF38_03872</name>
</gene>
<dbReference type="AlphaFoldDB" id="A0A0L0C0X2"/>
<feature type="non-terminal residue" evidence="2">
    <location>
        <position position="181"/>
    </location>
</feature>
<dbReference type="GO" id="GO:0000250">
    <property type="term" value="F:lanosterol synthase activity"/>
    <property type="evidence" value="ECO:0007669"/>
    <property type="project" value="TreeGrafter"/>
</dbReference>
<dbReference type="GO" id="GO:0006696">
    <property type="term" value="P:ergosterol biosynthetic process"/>
    <property type="evidence" value="ECO:0007669"/>
    <property type="project" value="TreeGrafter"/>
</dbReference>
<evidence type="ECO:0000256" key="1">
    <source>
        <dbReference type="ARBA" id="ARBA00009755"/>
    </source>
</evidence>
<evidence type="ECO:0000313" key="3">
    <source>
        <dbReference type="Proteomes" id="UP000037069"/>
    </source>
</evidence>
<comment type="caution">
    <text evidence="2">The sequence shown here is derived from an EMBL/GenBank/DDBJ whole genome shotgun (WGS) entry which is preliminary data.</text>
</comment>
<accession>A0A0L0C0X2</accession>
<dbReference type="STRING" id="7375.A0A0L0C0X2"/>
<dbReference type="PANTHER" id="PTHR11764:SF20">
    <property type="entry name" value="LANOSTEROL SYNTHASE"/>
    <property type="match status" value="1"/>
</dbReference>
<dbReference type="GO" id="GO:0005811">
    <property type="term" value="C:lipid droplet"/>
    <property type="evidence" value="ECO:0007669"/>
    <property type="project" value="InterPro"/>
</dbReference>
<dbReference type="GO" id="GO:0016104">
    <property type="term" value="P:triterpenoid biosynthetic process"/>
    <property type="evidence" value="ECO:0007669"/>
    <property type="project" value="InterPro"/>
</dbReference>
<dbReference type="PANTHER" id="PTHR11764">
    <property type="entry name" value="TERPENE CYCLASE/MUTASE FAMILY MEMBER"/>
    <property type="match status" value="1"/>
</dbReference>
<evidence type="ECO:0000313" key="2">
    <source>
        <dbReference type="EMBL" id="KNC25945.1"/>
    </source>
</evidence>
<dbReference type="Proteomes" id="UP000037069">
    <property type="component" value="Unassembled WGS sequence"/>
</dbReference>
<dbReference type="Gene3D" id="1.50.10.20">
    <property type="match status" value="1"/>
</dbReference>
<keyword evidence="3" id="KW-1185">Reference proteome</keyword>
<name>A0A0L0C0X2_LUCCU</name>
<dbReference type="SUPFAM" id="SSF48239">
    <property type="entry name" value="Terpenoid cyclases/Protein prenyltransferases"/>
    <property type="match status" value="1"/>
</dbReference>
<comment type="similarity">
    <text evidence="1">Belongs to the terpene cyclase/mutase family.</text>
</comment>